<keyword evidence="3" id="KW-1185">Reference proteome</keyword>
<dbReference type="AlphaFoldDB" id="A0A4T0UKK4"/>
<dbReference type="RefSeq" id="WP_136555137.1">
    <property type="nucleotide sequence ID" value="NZ_STGJ01000018.1"/>
</dbReference>
<dbReference type="Gene3D" id="2.30.30.40">
    <property type="entry name" value="SH3 Domains"/>
    <property type="match status" value="2"/>
</dbReference>
<sequence>MKLRLVTALLALGLAGHASALEFRSVKETGVSLYDAPSLTAKRLFVVSRYYPVEVLSQQKEWARVRDASGGVAWIPAAALSVQRMLLVTAPEAAVHRAASAGAPLAYRLPKNAVVELTGQVEGGWAPVRHRDGAAGFVRIGEVWGL</sequence>
<comment type="caution">
    <text evidence="2">The sequence shown here is derived from an EMBL/GenBank/DDBJ whole genome shotgun (WGS) entry which is preliminary data.</text>
</comment>
<feature type="chain" id="PRO_5020561305" evidence="1">
    <location>
        <begin position="21"/>
        <end position="146"/>
    </location>
</feature>
<dbReference type="EMBL" id="STGJ01000018">
    <property type="protein sequence ID" value="TIC79179.1"/>
    <property type="molecule type" value="Genomic_DNA"/>
</dbReference>
<keyword evidence="1" id="KW-0732">Signal</keyword>
<protein>
    <submittedName>
        <fullName evidence="2">SH3 domain-containing protein</fullName>
    </submittedName>
</protein>
<evidence type="ECO:0000313" key="3">
    <source>
        <dbReference type="Proteomes" id="UP000308891"/>
    </source>
</evidence>
<gene>
    <name evidence="2" type="ORF">E5K04_13835</name>
</gene>
<reference evidence="2 3" key="1">
    <citation type="submission" date="2019-04" db="EMBL/GenBank/DDBJ databases">
        <title>Crenobacter sp. nov.</title>
        <authorList>
            <person name="Shi S."/>
        </authorList>
    </citation>
    <scope>NUCLEOTIDE SEQUENCE [LARGE SCALE GENOMIC DNA]</scope>
    <source>
        <strain evidence="2 3">GY 70310</strain>
    </source>
</reference>
<accession>A0A4T0UKK4</accession>
<organism evidence="2 3">
    <name type="scientific">Crenobacter intestini</name>
    <dbReference type="NCBI Taxonomy" id="2563443"/>
    <lineage>
        <taxon>Bacteria</taxon>
        <taxon>Pseudomonadati</taxon>
        <taxon>Pseudomonadota</taxon>
        <taxon>Betaproteobacteria</taxon>
        <taxon>Neisseriales</taxon>
        <taxon>Neisseriaceae</taxon>
        <taxon>Crenobacter</taxon>
    </lineage>
</organism>
<name>A0A4T0UKK4_9NEIS</name>
<proteinExistence type="predicted"/>
<dbReference type="Proteomes" id="UP000308891">
    <property type="component" value="Unassembled WGS sequence"/>
</dbReference>
<evidence type="ECO:0000256" key="1">
    <source>
        <dbReference type="SAM" id="SignalP"/>
    </source>
</evidence>
<evidence type="ECO:0000313" key="2">
    <source>
        <dbReference type="EMBL" id="TIC79179.1"/>
    </source>
</evidence>
<feature type="signal peptide" evidence="1">
    <location>
        <begin position="1"/>
        <end position="20"/>
    </location>
</feature>
<dbReference type="OrthoDB" id="5297720at2"/>
<dbReference type="Pfam" id="PF06347">
    <property type="entry name" value="SH3_4"/>
    <property type="match status" value="2"/>
</dbReference>
<dbReference type="InterPro" id="IPR010466">
    <property type="entry name" value="DUF1058"/>
</dbReference>